<name>A0ABV7YK58_9ACTN</name>
<dbReference type="Proteomes" id="UP001595699">
    <property type="component" value="Unassembled WGS sequence"/>
</dbReference>
<proteinExistence type="predicted"/>
<reference evidence="3" key="1">
    <citation type="journal article" date="2019" name="Int. J. Syst. Evol. Microbiol.">
        <title>The Global Catalogue of Microorganisms (GCM) 10K type strain sequencing project: providing services to taxonomists for standard genome sequencing and annotation.</title>
        <authorList>
            <consortium name="The Broad Institute Genomics Platform"/>
            <consortium name="The Broad Institute Genome Sequencing Center for Infectious Disease"/>
            <person name="Wu L."/>
            <person name="Ma J."/>
        </authorList>
    </citation>
    <scope>NUCLEOTIDE SEQUENCE [LARGE SCALE GENOMIC DNA]</scope>
    <source>
        <strain evidence="3">CGMCC 4.7241</strain>
    </source>
</reference>
<protein>
    <submittedName>
        <fullName evidence="2">DUF998 domain-containing protein</fullName>
    </submittedName>
</protein>
<sequence length="214" mass="21697">MDTLQRRRVLVTFATVALVIAAVLYTTWPLAALLGLDASTPDSLVSELAARDQPWSWLFRLGDTSAGVVAVVAGIAAAVSVRDVVSRVGYVLLAVFGAATVADASMPLACAPSVTPGCPTPSSDLPHVITSGTSSAVVCCGIVLVLYAARTRVAKPAIVTGFALAAIAIGGLLVFSVRTLADNYVAAGAIQRGALLALSLGLAGSGLLVRPLSR</sequence>
<dbReference type="InterPro" id="IPR009339">
    <property type="entry name" value="DUF998"/>
</dbReference>
<dbReference type="EMBL" id="JBHRZH010000039">
    <property type="protein sequence ID" value="MFC3765508.1"/>
    <property type="molecule type" value="Genomic_DNA"/>
</dbReference>
<evidence type="ECO:0000313" key="3">
    <source>
        <dbReference type="Proteomes" id="UP001595699"/>
    </source>
</evidence>
<feature type="transmembrane region" description="Helical" evidence="1">
    <location>
        <begin position="128"/>
        <end position="149"/>
    </location>
</feature>
<gene>
    <name evidence="2" type="ORF">ACFOUW_32070</name>
</gene>
<evidence type="ECO:0000313" key="2">
    <source>
        <dbReference type="EMBL" id="MFC3765508.1"/>
    </source>
</evidence>
<feature type="transmembrane region" description="Helical" evidence="1">
    <location>
        <begin position="64"/>
        <end position="81"/>
    </location>
</feature>
<keyword evidence="1" id="KW-0812">Transmembrane</keyword>
<keyword evidence="3" id="KW-1185">Reference proteome</keyword>
<dbReference type="Pfam" id="PF06197">
    <property type="entry name" value="DUF998"/>
    <property type="match status" value="1"/>
</dbReference>
<feature type="transmembrane region" description="Helical" evidence="1">
    <location>
        <begin position="88"/>
        <end position="108"/>
    </location>
</feature>
<keyword evidence="1" id="KW-0472">Membrane</keyword>
<comment type="caution">
    <text evidence="2">The sequence shown here is derived from an EMBL/GenBank/DDBJ whole genome shotgun (WGS) entry which is preliminary data.</text>
</comment>
<feature type="transmembrane region" description="Helical" evidence="1">
    <location>
        <begin position="9"/>
        <end position="28"/>
    </location>
</feature>
<evidence type="ECO:0000256" key="1">
    <source>
        <dbReference type="SAM" id="Phobius"/>
    </source>
</evidence>
<dbReference type="RefSeq" id="WP_205119545.1">
    <property type="nucleotide sequence ID" value="NZ_JAFBCM010000001.1"/>
</dbReference>
<feature type="transmembrane region" description="Helical" evidence="1">
    <location>
        <begin position="156"/>
        <end position="177"/>
    </location>
</feature>
<organism evidence="2 3">
    <name type="scientific">Tenggerimyces flavus</name>
    <dbReference type="NCBI Taxonomy" id="1708749"/>
    <lineage>
        <taxon>Bacteria</taxon>
        <taxon>Bacillati</taxon>
        <taxon>Actinomycetota</taxon>
        <taxon>Actinomycetes</taxon>
        <taxon>Propionibacteriales</taxon>
        <taxon>Nocardioidaceae</taxon>
        <taxon>Tenggerimyces</taxon>
    </lineage>
</organism>
<accession>A0ABV7YK58</accession>
<keyword evidence="1" id="KW-1133">Transmembrane helix</keyword>
<feature type="transmembrane region" description="Helical" evidence="1">
    <location>
        <begin position="189"/>
        <end position="209"/>
    </location>
</feature>